<keyword evidence="1" id="KW-0829">Tyrosine-protein kinase</keyword>
<evidence type="ECO:0000313" key="1">
    <source>
        <dbReference type="EMBL" id="PMR75293.1"/>
    </source>
</evidence>
<accession>A0A2N7U4D7</accession>
<dbReference type="AlphaFoldDB" id="A0A2N7U4D7"/>
<gene>
    <name evidence="1" type="ORF">C1H69_10230</name>
</gene>
<dbReference type="GO" id="GO:0004713">
    <property type="term" value="F:protein tyrosine kinase activity"/>
    <property type="evidence" value="ECO:0007669"/>
    <property type="project" value="UniProtKB-KW"/>
</dbReference>
<dbReference type="RefSeq" id="WP_102653307.1">
    <property type="nucleotide sequence ID" value="NZ_PNRF01000020.1"/>
</dbReference>
<sequence length="246" mass="28330">MRKDNRHYYSKVYYRPIEAAIRWSGLVRFESHILNVVGNNTIPACGELSQWPLLRLNIERILDASRNGELPYGKYGITCNDPSLLDDPDLTIRHVDLRRWMQRYYPNQKPSFLFDDLERQLHPAITLQSVQALLIERDVWRDKFNHADRRLQSLKDTHQALTQQHASLLGKISQPNEMSHRAEATYLHIIGGLVHLMLSTSPSGIPYSNFKTQDAIISALVAHHGNLLGISQSTLENKFAEAKRRL</sequence>
<evidence type="ECO:0000313" key="2">
    <source>
        <dbReference type="Proteomes" id="UP000235803"/>
    </source>
</evidence>
<keyword evidence="1" id="KW-0418">Kinase</keyword>
<keyword evidence="1" id="KW-0675">Receptor</keyword>
<keyword evidence="1" id="KW-0808">Transferase</keyword>
<dbReference type="EMBL" id="PNRF01000020">
    <property type="protein sequence ID" value="PMR75293.1"/>
    <property type="molecule type" value="Genomic_DNA"/>
</dbReference>
<proteinExistence type="predicted"/>
<protein>
    <submittedName>
        <fullName evidence="1">Receptor protein-tyrosine kinase</fullName>
    </submittedName>
</protein>
<keyword evidence="2" id="KW-1185">Reference proteome</keyword>
<reference evidence="1 2" key="1">
    <citation type="submission" date="2018-01" db="EMBL/GenBank/DDBJ databases">
        <title>Halomonas endophytica sp. nov., isolated from storage liquid in the stems of Populus euphratica.</title>
        <authorList>
            <person name="Chen C."/>
        </authorList>
    </citation>
    <scope>NUCLEOTIDE SEQUENCE [LARGE SCALE GENOMIC DNA]</scope>
    <source>
        <strain evidence="1 2">MC28</strain>
    </source>
</reference>
<comment type="caution">
    <text evidence="1">The sequence shown here is derived from an EMBL/GenBank/DDBJ whole genome shotgun (WGS) entry which is preliminary data.</text>
</comment>
<organism evidence="1 2">
    <name type="scientific">Billgrantia endophytica</name>
    <dbReference type="NCBI Taxonomy" id="2033802"/>
    <lineage>
        <taxon>Bacteria</taxon>
        <taxon>Pseudomonadati</taxon>
        <taxon>Pseudomonadota</taxon>
        <taxon>Gammaproteobacteria</taxon>
        <taxon>Oceanospirillales</taxon>
        <taxon>Halomonadaceae</taxon>
        <taxon>Billgrantia</taxon>
    </lineage>
</organism>
<dbReference type="OrthoDB" id="5773058at2"/>
<name>A0A2N7U4D7_9GAMM</name>
<dbReference type="Proteomes" id="UP000235803">
    <property type="component" value="Unassembled WGS sequence"/>
</dbReference>